<proteinExistence type="inferred from homology"/>
<keyword evidence="9" id="KW-0732">Signal</keyword>
<feature type="domain" description="Glycosyl hydrolases family 45 active site" evidence="10">
    <location>
        <begin position="26"/>
        <end position="215"/>
    </location>
</feature>
<dbReference type="GeneID" id="41979217"/>
<dbReference type="AlphaFoldDB" id="A0A507BMA1"/>
<evidence type="ECO:0000313" key="12">
    <source>
        <dbReference type="Proteomes" id="UP000319257"/>
    </source>
</evidence>
<keyword evidence="6" id="KW-0119">Carbohydrate metabolism</keyword>
<evidence type="ECO:0000313" key="11">
    <source>
        <dbReference type="EMBL" id="TPX18321.1"/>
    </source>
</evidence>
<keyword evidence="4" id="KW-0378">Hydrolase</keyword>
<dbReference type="Pfam" id="PF02015">
    <property type="entry name" value="Glyco_hydro_45"/>
    <property type="match status" value="1"/>
</dbReference>
<evidence type="ECO:0000256" key="9">
    <source>
        <dbReference type="SAM" id="SignalP"/>
    </source>
</evidence>
<dbReference type="RefSeq" id="XP_031000032.1">
    <property type="nucleotide sequence ID" value="XM_031134537.1"/>
</dbReference>
<evidence type="ECO:0000256" key="8">
    <source>
        <dbReference type="ARBA" id="ARBA00023326"/>
    </source>
</evidence>
<feature type="signal peptide" evidence="9">
    <location>
        <begin position="1"/>
        <end position="20"/>
    </location>
</feature>
<protein>
    <recommendedName>
        <fullName evidence="3">cellulase</fullName>
        <ecNumber evidence="3">3.2.1.4</ecNumber>
    </recommendedName>
</protein>
<feature type="chain" id="PRO_5021219526" description="cellulase" evidence="9">
    <location>
        <begin position="21"/>
        <end position="318"/>
    </location>
</feature>
<evidence type="ECO:0000256" key="4">
    <source>
        <dbReference type="ARBA" id="ARBA00022801"/>
    </source>
</evidence>
<dbReference type="Proteomes" id="UP000319257">
    <property type="component" value="Unassembled WGS sequence"/>
</dbReference>
<dbReference type="STRING" id="1093900.A0A507BMA1"/>
<keyword evidence="8" id="KW-0624">Polysaccharide degradation</keyword>
<reference evidence="11 12" key="1">
    <citation type="submission" date="2019-06" db="EMBL/GenBank/DDBJ databases">
        <title>Draft genome sequence of the filamentous fungus Phialemoniopsis curvata isolated from diesel fuel.</title>
        <authorList>
            <person name="Varaljay V.A."/>
            <person name="Lyon W.J."/>
            <person name="Crouch A.L."/>
            <person name="Drake C.E."/>
            <person name="Hollomon J.M."/>
            <person name="Nadeau L.J."/>
            <person name="Nunn H.S."/>
            <person name="Stevenson B.S."/>
            <person name="Bojanowski C.L."/>
            <person name="Crookes-Goodson W.J."/>
        </authorList>
    </citation>
    <scope>NUCLEOTIDE SEQUENCE [LARGE SCALE GENOMIC DNA]</scope>
    <source>
        <strain evidence="11 12">D216</strain>
    </source>
</reference>
<organism evidence="11 12">
    <name type="scientific">Thyridium curvatum</name>
    <dbReference type="NCBI Taxonomy" id="1093900"/>
    <lineage>
        <taxon>Eukaryota</taxon>
        <taxon>Fungi</taxon>
        <taxon>Dikarya</taxon>
        <taxon>Ascomycota</taxon>
        <taxon>Pezizomycotina</taxon>
        <taxon>Sordariomycetes</taxon>
        <taxon>Sordariomycetidae</taxon>
        <taxon>Thyridiales</taxon>
        <taxon>Thyridiaceae</taxon>
        <taxon>Thyridium</taxon>
    </lineage>
</organism>
<dbReference type="InParanoid" id="A0A507BMA1"/>
<gene>
    <name evidence="11" type="ORF">E0L32_011770</name>
</gene>
<keyword evidence="12" id="KW-1185">Reference proteome</keyword>
<evidence type="ECO:0000256" key="3">
    <source>
        <dbReference type="ARBA" id="ARBA00012601"/>
    </source>
</evidence>
<dbReference type="GO" id="GO:0030245">
    <property type="term" value="P:cellulose catabolic process"/>
    <property type="evidence" value="ECO:0007669"/>
    <property type="project" value="UniProtKB-KW"/>
</dbReference>
<dbReference type="Gene3D" id="2.40.40.10">
    <property type="entry name" value="RlpA-like domain"/>
    <property type="match status" value="1"/>
</dbReference>
<dbReference type="EC" id="3.2.1.4" evidence="3"/>
<evidence type="ECO:0000256" key="5">
    <source>
        <dbReference type="ARBA" id="ARBA00023001"/>
    </source>
</evidence>
<keyword evidence="7" id="KW-0326">Glycosidase</keyword>
<dbReference type="InterPro" id="IPR036908">
    <property type="entry name" value="RlpA-like_sf"/>
</dbReference>
<dbReference type="OrthoDB" id="10035502at2759"/>
<evidence type="ECO:0000256" key="1">
    <source>
        <dbReference type="ARBA" id="ARBA00000966"/>
    </source>
</evidence>
<evidence type="ECO:0000259" key="10">
    <source>
        <dbReference type="Pfam" id="PF02015"/>
    </source>
</evidence>
<evidence type="ECO:0000256" key="7">
    <source>
        <dbReference type="ARBA" id="ARBA00023295"/>
    </source>
</evidence>
<comment type="caution">
    <text evidence="11">The sequence shown here is derived from an EMBL/GenBank/DDBJ whole genome shotgun (WGS) entry which is preliminary data.</text>
</comment>
<accession>A0A507BMA1</accession>
<name>A0A507BMA1_9PEZI</name>
<dbReference type="InterPro" id="IPR000334">
    <property type="entry name" value="Glyco_hydro_45"/>
</dbReference>
<evidence type="ECO:0000256" key="6">
    <source>
        <dbReference type="ARBA" id="ARBA00023277"/>
    </source>
</evidence>
<comment type="similarity">
    <text evidence="2">Belongs to the glycosyl hydrolase 45 (cellulase K) family.</text>
</comment>
<sequence length="318" mass="32966">MYSQAWVPIAIAALPLGALAASGKAVTTRFWDCCKPSCAWSGKAAVSHPVLTCEKGDNKLFDAQLASGCAGGPAFMCSGAKPWAINGVVSYGFAGTAITGGSEASCLTFTSGKVKGKKMVVQSLNTGTDLTSNHFDLQIPGGGQGIFSGCVAQYGSSPGAQYGGISDRDHCSQLPAALRAGCEWRFDWFLDADNPDVEFEQVQCPKELTAVSGCKREDDGKFPVFQMPTETAIAAPTPSETAALYKQCDGHGWDVAKLCLSTTASSSKVSSSTSSAAVQAAVTSQPASNGSSKSNFKQTFPFMLPLLASVVGALLLIN</sequence>
<dbReference type="PANTHER" id="PTHR39730:SF1">
    <property type="entry name" value="ENDOGLUCANASE 1"/>
    <property type="match status" value="1"/>
</dbReference>
<evidence type="ECO:0000256" key="2">
    <source>
        <dbReference type="ARBA" id="ARBA00007793"/>
    </source>
</evidence>
<dbReference type="GO" id="GO:0008810">
    <property type="term" value="F:cellulase activity"/>
    <property type="evidence" value="ECO:0007669"/>
    <property type="project" value="UniProtKB-EC"/>
</dbReference>
<keyword evidence="5" id="KW-0136">Cellulose degradation</keyword>
<dbReference type="PANTHER" id="PTHR39730">
    <property type="entry name" value="ENDOGLUCANASE 1"/>
    <property type="match status" value="1"/>
</dbReference>
<dbReference type="InterPro" id="IPR052288">
    <property type="entry name" value="GH45_Enzymes"/>
</dbReference>
<dbReference type="EMBL" id="SKBQ01000118">
    <property type="protein sequence ID" value="TPX18321.1"/>
    <property type="molecule type" value="Genomic_DNA"/>
</dbReference>
<comment type="catalytic activity">
    <reaction evidence="1">
        <text>Endohydrolysis of (1-&gt;4)-beta-D-glucosidic linkages in cellulose, lichenin and cereal beta-D-glucans.</text>
        <dbReference type="EC" id="3.2.1.4"/>
    </reaction>
</comment>
<dbReference type="SUPFAM" id="SSF50685">
    <property type="entry name" value="Barwin-like endoglucanases"/>
    <property type="match status" value="1"/>
</dbReference>